<dbReference type="OrthoDB" id="308734at2759"/>
<organism evidence="3 4">
    <name type="scientific">Pseudocohnilembus persalinus</name>
    <name type="common">Ciliate</name>
    <dbReference type="NCBI Taxonomy" id="266149"/>
    <lineage>
        <taxon>Eukaryota</taxon>
        <taxon>Sar</taxon>
        <taxon>Alveolata</taxon>
        <taxon>Ciliophora</taxon>
        <taxon>Intramacronucleata</taxon>
        <taxon>Oligohymenophorea</taxon>
        <taxon>Scuticociliatia</taxon>
        <taxon>Philasterida</taxon>
        <taxon>Pseudocohnilembidae</taxon>
        <taxon>Pseudocohnilembus</taxon>
    </lineage>
</organism>
<protein>
    <submittedName>
        <fullName evidence="3">Lambda repressor-like, DNA-binding domain</fullName>
    </submittedName>
</protein>
<dbReference type="Proteomes" id="UP000054937">
    <property type="component" value="Unassembled WGS sequence"/>
</dbReference>
<dbReference type="PANTHER" id="PTHR10245:SF15">
    <property type="entry name" value="ENDOTHELIAL DIFFERENTIATION-RELATED FACTOR 1"/>
    <property type="match status" value="1"/>
</dbReference>
<dbReference type="CDD" id="cd00093">
    <property type="entry name" value="HTH_XRE"/>
    <property type="match status" value="1"/>
</dbReference>
<evidence type="ECO:0000313" key="3">
    <source>
        <dbReference type="EMBL" id="KRW99624.1"/>
    </source>
</evidence>
<feature type="domain" description="HTH cro/C1-type" evidence="2">
    <location>
        <begin position="76"/>
        <end position="134"/>
    </location>
</feature>
<dbReference type="InterPro" id="IPR010982">
    <property type="entry name" value="Lambda_DNA-bd_dom_sf"/>
</dbReference>
<dbReference type="PANTHER" id="PTHR10245">
    <property type="entry name" value="ENDOTHELIAL DIFFERENTIATION-RELATED FACTOR 1 MULTIPROTEIN BRIDGING FACTOR 1"/>
    <property type="match status" value="1"/>
</dbReference>
<evidence type="ECO:0000256" key="1">
    <source>
        <dbReference type="ARBA" id="ARBA00023125"/>
    </source>
</evidence>
<dbReference type="InterPro" id="IPR001387">
    <property type="entry name" value="Cro/C1-type_HTH"/>
</dbReference>
<reference evidence="3 4" key="1">
    <citation type="journal article" date="2015" name="Sci. Rep.">
        <title>Genome of the facultative scuticociliatosis pathogen Pseudocohnilembus persalinus provides insight into its virulence through horizontal gene transfer.</title>
        <authorList>
            <person name="Xiong J."/>
            <person name="Wang G."/>
            <person name="Cheng J."/>
            <person name="Tian M."/>
            <person name="Pan X."/>
            <person name="Warren A."/>
            <person name="Jiang C."/>
            <person name="Yuan D."/>
            <person name="Miao W."/>
        </authorList>
    </citation>
    <scope>NUCLEOTIDE SEQUENCE [LARGE SCALE GENOMIC DNA]</scope>
    <source>
        <strain evidence="3">36N120E</strain>
    </source>
</reference>
<dbReference type="FunCoup" id="A0A0V0QBP4">
    <property type="interactions" value="358"/>
</dbReference>
<dbReference type="AlphaFoldDB" id="A0A0V0QBP4"/>
<dbReference type="GO" id="GO:0003677">
    <property type="term" value="F:DNA binding"/>
    <property type="evidence" value="ECO:0007669"/>
    <property type="project" value="UniProtKB-KW"/>
</dbReference>
<dbReference type="SUPFAM" id="SSF47413">
    <property type="entry name" value="lambda repressor-like DNA-binding domains"/>
    <property type="match status" value="1"/>
</dbReference>
<gene>
    <name evidence="3" type="ORF">PPERSA_03425</name>
</gene>
<dbReference type="OMA" id="EYENGGA"/>
<evidence type="ECO:0000313" key="4">
    <source>
        <dbReference type="Proteomes" id="UP000054937"/>
    </source>
</evidence>
<keyword evidence="1 3" id="KW-0238">DNA-binding</keyword>
<dbReference type="SMART" id="SM00530">
    <property type="entry name" value="HTH_XRE"/>
    <property type="match status" value="1"/>
</dbReference>
<dbReference type="EMBL" id="LDAU01000205">
    <property type="protein sequence ID" value="KRW99624.1"/>
    <property type="molecule type" value="Genomic_DNA"/>
</dbReference>
<comment type="caution">
    <text evidence="3">The sequence shown here is derived from an EMBL/GenBank/DDBJ whole genome shotgun (WGS) entry which is preliminary data.</text>
</comment>
<dbReference type="Pfam" id="PF01381">
    <property type="entry name" value="HTH_3"/>
    <property type="match status" value="1"/>
</dbReference>
<dbReference type="Gene3D" id="1.10.260.40">
    <property type="entry name" value="lambda repressor-like DNA-binding domains"/>
    <property type="match status" value="1"/>
</dbReference>
<dbReference type="GO" id="GO:0005634">
    <property type="term" value="C:nucleus"/>
    <property type="evidence" value="ECO:0007669"/>
    <property type="project" value="TreeGrafter"/>
</dbReference>
<accession>A0A0V0QBP4</accession>
<dbReference type="PROSITE" id="PS50943">
    <property type="entry name" value="HTH_CROC1"/>
    <property type="match status" value="1"/>
</dbReference>
<proteinExistence type="predicted"/>
<name>A0A0V0QBP4_PSEPJ</name>
<keyword evidence="4" id="KW-1185">Reference proteome</keyword>
<dbReference type="InParanoid" id="A0A0V0QBP4"/>
<evidence type="ECO:0000259" key="2">
    <source>
        <dbReference type="PROSITE" id="PS50943"/>
    </source>
</evidence>
<sequence length="136" mass="15750">MAQNIQDWDYKVISKNQKQNINRAHQHNMDVVTVNKKDHMNKHGQLDGRYVAKMLDEEAEETYTNPTVSHEFKIALQQARNQAGLTQEKLAQLINEKKAVITDYEKGTAIPSQGIIFKLEQRLKCKLPRPIPKKKK</sequence>